<evidence type="ECO:0000259" key="2">
    <source>
        <dbReference type="Pfam" id="PF13309"/>
    </source>
</evidence>
<protein>
    <submittedName>
        <fullName evidence="3">Transcriptional regulator</fullName>
    </submittedName>
</protein>
<evidence type="ECO:0000313" key="3">
    <source>
        <dbReference type="EMBL" id="MCJ1977867.1"/>
    </source>
</evidence>
<reference evidence="3 6" key="3">
    <citation type="journal article" date="2022" name="Microbiol. Res.">
        <title>Comparative genome analysis, predicted lifestyle and antimicrobial strategies of Lactococcus carnosus and Lactococcus paracarnosus isolated from meat.</title>
        <authorList>
            <person name="Werum V."/>
            <person name="Ehrmann M."/>
            <person name="Vogel R."/>
            <person name="Hilgarth M."/>
        </authorList>
    </citation>
    <scope>NUCLEOTIDE SEQUENCE [LARGE SCALE GENOMIC DNA]</scope>
    <source>
        <strain evidence="3 6">TMW21897</strain>
    </source>
</reference>
<dbReference type="InterPro" id="IPR039446">
    <property type="entry name" value="DauR-like"/>
</dbReference>
<dbReference type="EMBL" id="JAAEDA010000011">
    <property type="protein sequence ID" value="MCJ1977867.1"/>
    <property type="molecule type" value="Genomic_DNA"/>
</dbReference>
<evidence type="ECO:0000313" key="5">
    <source>
        <dbReference type="Proteomes" id="UP000516280"/>
    </source>
</evidence>
<dbReference type="PANTHER" id="PTHR35568">
    <property type="entry name" value="TRANSCRIPTIONAL REGULATOR DAUR"/>
    <property type="match status" value="1"/>
</dbReference>
<dbReference type="EMBL" id="CP017195">
    <property type="protein sequence ID" value="QDJ27577.1"/>
    <property type="molecule type" value="Genomic_DNA"/>
</dbReference>
<dbReference type="KEGG" id="lpaa:BHS01_02930"/>
<feature type="domain" description="Transcriptional regulator DauR-like HTH" evidence="2">
    <location>
        <begin position="161"/>
        <end position="221"/>
    </location>
</feature>
<dbReference type="Pfam" id="PF13309">
    <property type="entry name" value="HTH_22"/>
    <property type="match status" value="1"/>
</dbReference>
<proteinExistence type="predicted"/>
<dbReference type="Proteomes" id="UP000516280">
    <property type="component" value="Chromosome"/>
</dbReference>
<organism evidence="4 5">
    <name type="scientific">Pseudolactococcus paracarnosus</name>
    <dbReference type="NCBI Taxonomy" id="2749962"/>
    <lineage>
        <taxon>Bacteria</taxon>
        <taxon>Bacillati</taxon>
        <taxon>Bacillota</taxon>
        <taxon>Bacilli</taxon>
        <taxon>Lactobacillales</taxon>
        <taxon>Streptococcaceae</taxon>
        <taxon>Pseudolactococcus</taxon>
    </lineage>
</organism>
<evidence type="ECO:0000313" key="6">
    <source>
        <dbReference type="Proteomes" id="UP001522462"/>
    </source>
</evidence>
<reference evidence="3" key="2">
    <citation type="submission" date="2020-01" db="EMBL/GenBank/DDBJ databases">
        <authorList>
            <person name="Hilgarth M."/>
            <person name="Vogel R.F."/>
        </authorList>
    </citation>
    <scope>NUCLEOTIDE SEQUENCE</scope>
    <source>
        <strain evidence="3">TMW21897</strain>
    </source>
</reference>
<sequence length="228" mass="26029">MNFELTKYIPVIDFLAEVLGEHTEIVLQEIYQEEAGYVSSVVYIKHNISGRKIGAPGTDFVAKIIKSQEFKTKDYIVNYTGRSAQGHLLRSSSMFLKDTDDNLIGMLCINIDDSQLVKMSSLFNMGLQMLEGYLVDNQKNIQDNARVHVQENMYLSPDTSLEDAIYEFTGNKNIILSQMSKKKKKAIVSHLYDNGFFELKDSISKTATIFSMSEVSIYKYLQEIKEEK</sequence>
<dbReference type="InterPro" id="IPR039445">
    <property type="entry name" value="DauR-like_HTH"/>
</dbReference>
<dbReference type="AlphaFoldDB" id="A0A7L4WBJ3"/>
<dbReference type="Proteomes" id="UP001522462">
    <property type="component" value="Unassembled WGS sequence"/>
</dbReference>
<gene>
    <name evidence="4" type="ORF">BHS01_02930</name>
    <name evidence="3" type="ORF">GYN19_07855</name>
</gene>
<name>A0A7L4WBJ3_9LACT</name>
<feature type="domain" description="YheO-like" evidence="1">
    <location>
        <begin position="5"/>
        <end position="120"/>
    </location>
</feature>
<evidence type="ECO:0000259" key="1">
    <source>
        <dbReference type="Pfam" id="PF08348"/>
    </source>
</evidence>
<keyword evidence="6" id="KW-1185">Reference proteome</keyword>
<dbReference type="Pfam" id="PF08348">
    <property type="entry name" value="PAS_6"/>
    <property type="match status" value="1"/>
</dbReference>
<dbReference type="PANTHER" id="PTHR35568:SF1">
    <property type="entry name" value="TRANSCRIPTIONAL REGULATOR DAUR"/>
    <property type="match status" value="1"/>
</dbReference>
<dbReference type="RefSeq" id="WP_109834952.1">
    <property type="nucleotide sequence ID" value="NZ_CP017195.1"/>
</dbReference>
<dbReference type="InterPro" id="IPR013559">
    <property type="entry name" value="YheO"/>
</dbReference>
<evidence type="ECO:0000313" key="4">
    <source>
        <dbReference type="EMBL" id="QDJ27577.1"/>
    </source>
</evidence>
<reference evidence="4 5" key="1">
    <citation type="submission" date="2016-09" db="EMBL/GenBank/DDBJ databases">
        <title>Lactic acid bacteria from MAP meat Genome sequencing and assembly.</title>
        <authorList>
            <person name="Behr J."/>
            <person name="Hilgarth M."/>
            <person name="Vogel R.F."/>
        </authorList>
    </citation>
    <scope>NUCLEOTIDE SEQUENCE [LARGE SCALE GENOMIC DNA]</scope>
    <source>
        <strain evidence="4 5">TMW21615</strain>
    </source>
</reference>
<accession>A0A7L4WBJ3</accession>